<dbReference type="Gene3D" id="1.10.600.10">
    <property type="entry name" value="Farnesyl Diphosphate Synthase"/>
    <property type="match status" value="1"/>
</dbReference>
<dbReference type="SUPFAM" id="SSF48576">
    <property type="entry name" value="Terpenoid synthases"/>
    <property type="match status" value="1"/>
</dbReference>
<dbReference type="InterPro" id="IPR000092">
    <property type="entry name" value="Polyprenyl_synt"/>
</dbReference>
<keyword evidence="4" id="KW-0479">Metal-binding</keyword>
<comment type="similarity">
    <text evidence="2">Belongs to the FPP/GGPP synthase family.</text>
</comment>
<accession>T1BHH1</accession>
<evidence type="ECO:0000256" key="5">
    <source>
        <dbReference type="ARBA" id="ARBA00022842"/>
    </source>
</evidence>
<dbReference type="PROSITE" id="PS00723">
    <property type="entry name" value="POLYPRENYL_SYNTHASE_1"/>
    <property type="match status" value="1"/>
</dbReference>
<dbReference type="GO" id="GO:0004659">
    <property type="term" value="F:prenyltransferase activity"/>
    <property type="evidence" value="ECO:0007669"/>
    <property type="project" value="InterPro"/>
</dbReference>
<keyword evidence="3 6" id="KW-0808">Transferase</keyword>
<dbReference type="GO" id="GO:0008299">
    <property type="term" value="P:isoprenoid biosynthetic process"/>
    <property type="evidence" value="ECO:0007669"/>
    <property type="project" value="InterPro"/>
</dbReference>
<dbReference type="Pfam" id="PF00348">
    <property type="entry name" value="polyprenyl_synt"/>
    <property type="match status" value="1"/>
</dbReference>
<evidence type="ECO:0000256" key="1">
    <source>
        <dbReference type="ARBA" id="ARBA00001946"/>
    </source>
</evidence>
<dbReference type="PANTHER" id="PTHR12001">
    <property type="entry name" value="GERANYLGERANYL PYROPHOSPHATE SYNTHASE"/>
    <property type="match status" value="1"/>
</dbReference>
<evidence type="ECO:0000313" key="6">
    <source>
        <dbReference type="EMBL" id="EQD53575.1"/>
    </source>
</evidence>
<dbReference type="GO" id="GO:0046872">
    <property type="term" value="F:metal ion binding"/>
    <property type="evidence" value="ECO:0007669"/>
    <property type="project" value="UniProtKB-KW"/>
</dbReference>
<organism evidence="6">
    <name type="scientific">mine drainage metagenome</name>
    <dbReference type="NCBI Taxonomy" id="410659"/>
    <lineage>
        <taxon>unclassified sequences</taxon>
        <taxon>metagenomes</taxon>
        <taxon>ecological metagenomes</taxon>
    </lineage>
</organism>
<sequence>MLIARSLDYDGQDHIELAMVVEFIHTATLLHDDVVDQAEIRRGLRAAHRLWGNEASILVGDFLYSRAFQIMAALGRFEVMEIMAVATNVIASGEVMQLMHCHDP</sequence>
<reference evidence="6" key="1">
    <citation type="submission" date="2013-08" db="EMBL/GenBank/DDBJ databases">
        <authorList>
            <person name="Mendez C."/>
            <person name="Richter M."/>
            <person name="Ferrer M."/>
            <person name="Sanchez J."/>
        </authorList>
    </citation>
    <scope>NUCLEOTIDE SEQUENCE</scope>
</reference>
<protein>
    <submittedName>
        <fullName evidence="6">Trans-hexaprenyltranstransferase</fullName>
    </submittedName>
</protein>
<comment type="caution">
    <text evidence="6">The sequence shown here is derived from an EMBL/GenBank/DDBJ whole genome shotgun (WGS) entry which is preliminary data.</text>
</comment>
<keyword evidence="5" id="KW-0460">Magnesium</keyword>
<dbReference type="PANTHER" id="PTHR12001:SF69">
    <property type="entry name" value="ALL TRANS-POLYPRENYL-DIPHOSPHATE SYNTHASE PDSS1"/>
    <property type="match status" value="1"/>
</dbReference>
<dbReference type="InterPro" id="IPR008949">
    <property type="entry name" value="Isoprenoid_synthase_dom_sf"/>
</dbReference>
<evidence type="ECO:0000256" key="3">
    <source>
        <dbReference type="ARBA" id="ARBA00022679"/>
    </source>
</evidence>
<gene>
    <name evidence="6" type="ORF">B1A_12334</name>
</gene>
<dbReference type="AlphaFoldDB" id="T1BHH1"/>
<evidence type="ECO:0000256" key="4">
    <source>
        <dbReference type="ARBA" id="ARBA00022723"/>
    </source>
</evidence>
<reference evidence="6" key="2">
    <citation type="journal article" date="2014" name="ISME J.">
        <title>Microbial stratification in low pH oxic and suboxic macroscopic growths along an acid mine drainage.</title>
        <authorList>
            <person name="Mendez-Garcia C."/>
            <person name="Mesa V."/>
            <person name="Sprenger R.R."/>
            <person name="Richter M."/>
            <person name="Diez M.S."/>
            <person name="Solano J."/>
            <person name="Bargiela R."/>
            <person name="Golyshina O.V."/>
            <person name="Manteca A."/>
            <person name="Ramos J.L."/>
            <person name="Gallego J.R."/>
            <person name="Llorente I."/>
            <person name="Martins Dos Santos V.A."/>
            <person name="Jensen O.N."/>
            <person name="Pelaez A.I."/>
            <person name="Sanchez J."/>
            <person name="Ferrer M."/>
        </authorList>
    </citation>
    <scope>NUCLEOTIDE SEQUENCE</scope>
</reference>
<comment type="cofactor">
    <cofactor evidence="1">
        <name>Mg(2+)</name>
        <dbReference type="ChEBI" id="CHEBI:18420"/>
    </cofactor>
</comment>
<evidence type="ECO:0000256" key="2">
    <source>
        <dbReference type="ARBA" id="ARBA00006706"/>
    </source>
</evidence>
<dbReference type="InterPro" id="IPR033749">
    <property type="entry name" value="Polyprenyl_synt_CS"/>
</dbReference>
<dbReference type="EMBL" id="AUZX01008947">
    <property type="protein sequence ID" value="EQD53575.1"/>
    <property type="molecule type" value="Genomic_DNA"/>
</dbReference>
<name>T1BHH1_9ZZZZ</name>
<feature type="non-terminal residue" evidence="6">
    <location>
        <position position="104"/>
    </location>
</feature>
<proteinExistence type="inferred from homology"/>